<dbReference type="Gene3D" id="1.10.630.10">
    <property type="entry name" value="Cytochrome P450"/>
    <property type="match status" value="1"/>
</dbReference>
<comment type="similarity">
    <text evidence="3">Belongs to the cytochrome P450 family.</text>
</comment>
<gene>
    <name evidence="10" type="ORF">C8F04DRAFT_1185125</name>
</gene>
<evidence type="ECO:0000256" key="8">
    <source>
        <dbReference type="ARBA" id="ARBA00023033"/>
    </source>
</evidence>
<dbReference type="InterPro" id="IPR001128">
    <property type="entry name" value="Cyt_P450"/>
</dbReference>
<keyword evidence="9" id="KW-0472">Membrane</keyword>
<dbReference type="EMBL" id="JARJCM010000074">
    <property type="protein sequence ID" value="KAJ7032276.1"/>
    <property type="molecule type" value="Genomic_DNA"/>
</dbReference>
<dbReference type="InterPro" id="IPR002401">
    <property type="entry name" value="Cyt_P450_E_grp-I"/>
</dbReference>
<evidence type="ECO:0000256" key="1">
    <source>
        <dbReference type="ARBA" id="ARBA00001971"/>
    </source>
</evidence>
<name>A0AAD6SSD6_9AGAR</name>
<evidence type="ECO:0000313" key="10">
    <source>
        <dbReference type="EMBL" id="KAJ7032276.1"/>
    </source>
</evidence>
<evidence type="ECO:0000256" key="9">
    <source>
        <dbReference type="SAM" id="Phobius"/>
    </source>
</evidence>
<evidence type="ECO:0000256" key="3">
    <source>
        <dbReference type="ARBA" id="ARBA00010617"/>
    </source>
</evidence>
<evidence type="ECO:0000256" key="7">
    <source>
        <dbReference type="ARBA" id="ARBA00023004"/>
    </source>
</evidence>
<dbReference type="PANTHER" id="PTHR46300">
    <property type="entry name" value="P450, PUTATIVE (EUROFUNG)-RELATED-RELATED"/>
    <property type="match status" value="1"/>
</dbReference>
<feature type="transmembrane region" description="Helical" evidence="9">
    <location>
        <begin position="117"/>
        <end position="140"/>
    </location>
</feature>
<dbReference type="GO" id="GO:0016705">
    <property type="term" value="F:oxidoreductase activity, acting on paired donors, with incorporation or reduction of molecular oxygen"/>
    <property type="evidence" value="ECO:0007669"/>
    <property type="project" value="InterPro"/>
</dbReference>
<dbReference type="PRINTS" id="PR00463">
    <property type="entry name" value="EP450I"/>
</dbReference>
<evidence type="ECO:0000313" key="11">
    <source>
        <dbReference type="Proteomes" id="UP001218188"/>
    </source>
</evidence>
<dbReference type="Pfam" id="PF00067">
    <property type="entry name" value="p450"/>
    <property type="match status" value="1"/>
</dbReference>
<evidence type="ECO:0000256" key="5">
    <source>
        <dbReference type="ARBA" id="ARBA00022723"/>
    </source>
</evidence>
<evidence type="ECO:0000256" key="6">
    <source>
        <dbReference type="ARBA" id="ARBA00023002"/>
    </source>
</evidence>
<accession>A0AAD6SSD6</accession>
<comment type="pathway">
    <text evidence="2">Secondary metabolite biosynthesis.</text>
</comment>
<comment type="caution">
    <text evidence="10">The sequence shown here is derived from an EMBL/GenBank/DDBJ whole genome shotgun (WGS) entry which is preliminary data.</text>
</comment>
<keyword evidence="7" id="KW-0408">Iron</keyword>
<keyword evidence="5" id="KW-0479">Metal-binding</keyword>
<organism evidence="10 11">
    <name type="scientific">Mycena alexandri</name>
    <dbReference type="NCBI Taxonomy" id="1745969"/>
    <lineage>
        <taxon>Eukaryota</taxon>
        <taxon>Fungi</taxon>
        <taxon>Dikarya</taxon>
        <taxon>Basidiomycota</taxon>
        <taxon>Agaricomycotina</taxon>
        <taxon>Agaricomycetes</taxon>
        <taxon>Agaricomycetidae</taxon>
        <taxon>Agaricales</taxon>
        <taxon>Marasmiineae</taxon>
        <taxon>Mycenaceae</taxon>
        <taxon>Mycena</taxon>
    </lineage>
</organism>
<evidence type="ECO:0000256" key="4">
    <source>
        <dbReference type="ARBA" id="ARBA00022617"/>
    </source>
</evidence>
<keyword evidence="4" id="KW-0349">Heme</keyword>
<dbReference type="Proteomes" id="UP001218188">
    <property type="component" value="Unassembled WGS sequence"/>
</dbReference>
<keyword evidence="8" id="KW-0503">Monooxygenase</keyword>
<comment type="cofactor">
    <cofactor evidence="1">
        <name>heme</name>
        <dbReference type="ChEBI" id="CHEBI:30413"/>
    </cofactor>
</comment>
<protein>
    <submittedName>
        <fullName evidence="10">Cytochrome P450</fullName>
    </submittedName>
</protein>
<dbReference type="GO" id="GO:0005506">
    <property type="term" value="F:iron ion binding"/>
    <property type="evidence" value="ECO:0007669"/>
    <property type="project" value="InterPro"/>
</dbReference>
<feature type="transmembrane region" description="Helical" evidence="9">
    <location>
        <begin position="55"/>
        <end position="74"/>
    </location>
</feature>
<feature type="transmembrane region" description="Helical" evidence="9">
    <location>
        <begin position="89"/>
        <end position="105"/>
    </location>
</feature>
<dbReference type="InterPro" id="IPR036396">
    <property type="entry name" value="Cyt_P450_sf"/>
</dbReference>
<reference evidence="10" key="1">
    <citation type="submission" date="2023-03" db="EMBL/GenBank/DDBJ databases">
        <title>Massive genome expansion in bonnet fungi (Mycena s.s.) driven by repeated elements and novel gene families across ecological guilds.</title>
        <authorList>
            <consortium name="Lawrence Berkeley National Laboratory"/>
            <person name="Harder C.B."/>
            <person name="Miyauchi S."/>
            <person name="Viragh M."/>
            <person name="Kuo A."/>
            <person name="Thoen E."/>
            <person name="Andreopoulos B."/>
            <person name="Lu D."/>
            <person name="Skrede I."/>
            <person name="Drula E."/>
            <person name="Henrissat B."/>
            <person name="Morin E."/>
            <person name="Kohler A."/>
            <person name="Barry K."/>
            <person name="LaButti K."/>
            <person name="Morin E."/>
            <person name="Salamov A."/>
            <person name="Lipzen A."/>
            <person name="Mereny Z."/>
            <person name="Hegedus B."/>
            <person name="Baldrian P."/>
            <person name="Stursova M."/>
            <person name="Weitz H."/>
            <person name="Taylor A."/>
            <person name="Grigoriev I.V."/>
            <person name="Nagy L.G."/>
            <person name="Martin F."/>
            <person name="Kauserud H."/>
        </authorList>
    </citation>
    <scope>NUCLEOTIDE SEQUENCE</scope>
    <source>
        <strain evidence="10">CBHHK200</strain>
    </source>
</reference>
<sequence length="597" mass="66340">MRKPTLKTGSLCKGVFLRTTHPGVEGTDVVKPAHGPPRIWGDKVAEGTQRKQEPFSACVAFWALCTVTVLLHFFSTRIWDSKVGKRDHGAVRSGVLLVFPWRYFLPSPIFSPLSKTFMSFLDLPFALCATAALVLMIHYVCRRPIRSNLPLPPGPKKLPFIGNIFDVPPASAWETYTEWGRKFVVLLSSTATDDLLEKRSAIYSDRPSLPMYVVIIGWDFNFGKRAGPFWRAHRRLFSQEFNSVGSKRIRPKQLAAARRMLGRFVATPGKFSEHMRQMAGELIINVAYGIDVLPVDDPYIALADEGVQAGTDATIPGKFLVTSQSPQDAFPILRYVPDWFPGAGFKRQAKEWRKVAHALRDVPFAECKRLAESGTAPQSFTSECLQHLNGSGPAYYDEDTIKGTAATIFILAMLANPAAQKKAQMEIDSVTGGTRLPDFDDEEALPYTSAIVKEIFRWQPVAPIGLHLCPFGFSSLKILCTHPPLFASGELYCYWEYLDMYPDPYAFKPERFCSTESLIYTSETHRLPSALDEVASILSSFDITKAIGDDGGPVEPTYEYSTGLARAPLPFKCTIRPRSQGAIAVIEAGISEYQAKA</sequence>
<keyword evidence="9" id="KW-1133">Transmembrane helix</keyword>
<dbReference type="SUPFAM" id="SSF48264">
    <property type="entry name" value="Cytochrome P450"/>
    <property type="match status" value="1"/>
</dbReference>
<keyword evidence="11" id="KW-1185">Reference proteome</keyword>
<dbReference type="InterPro" id="IPR050364">
    <property type="entry name" value="Cytochrome_P450_fung"/>
</dbReference>
<keyword evidence="9" id="KW-0812">Transmembrane</keyword>
<evidence type="ECO:0000256" key="2">
    <source>
        <dbReference type="ARBA" id="ARBA00005179"/>
    </source>
</evidence>
<dbReference type="GO" id="GO:0020037">
    <property type="term" value="F:heme binding"/>
    <property type="evidence" value="ECO:0007669"/>
    <property type="project" value="InterPro"/>
</dbReference>
<proteinExistence type="inferred from homology"/>
<dbReference type="AlphaFoldDB" id="A0AAD6SSD6"/>
<dbReference type="PANTHER" id="PTHR46300:SF7">
    <property type="entry name" value="P450, PUTATIVE (EUROFUNG)-RELATED"/>
    <property type="match status" value="1"/>
</dbReference>
<dbReference type="GO" id="GO:0004497">
    <property type="term" value="F:monooxygenase activity"/>
    <property type="evidence" value="ECO:0007669"/>
    <property type="project" value="UniProtKB-KW"/>
</dbReference>
<keyword evidence="6" id="KW-0560">Oxidoreductase</keyword>